<dbReference type="PANTHER" id="PTHR48182">
    <property type="entry name" value="PROTEIN SERAC1"/>
    <property type="match status" value="1"/>
</dbReference>
<dbReference type="Proteomes" id="UP000078544">
    <property type="component" value="Unassembled WGS sequence"/>
</dbReference>
<feature type="compositionally biased region" description="Polar residues" evidence="8">
    <location>
        <begin position="22"/>
        <end position="47"/>
    </location>
</feature>
<accession>A0A168F6F9</accession>
<feature type="region of interest" description="Disordered" evidence="8">
    <location>
        <begin position="19"/>
        <end position="51"/>
    </location>
</feature>
<proteinExistence type="inferred from homology"/>
<comment type="similarity">
    <text evidence="4">Belongs to the putative lipase ROG1 family.</text>
</comment>
<dbReference type="GO" id="GO:0005783">
    <property type="term" value="C:endoplasmic reticulum"/>
    <property type="evidence" value="ECO:0007669"/>
    <property type="project" value="UniProtKB-SubCell"/>
</dbReference>
<evidence type="ECO:0000313" key="10">
    <source>
        <dbReference type="EMBL" id="KZZ99531.1"/>
    </source>
</evidence>
<dbReference type="PANTHER" id="PTHR48182:SF2">
    <property type="entry name" value="PROTEIN SERAC1"/>
    <property type="match status" value="1"/>
</dbReference>
<keyword evidence="6" id="KW-0496">Mitochondrion</keyword>
<evidence type="ECO:0000256" key="8">
    <source>
        <dbReference type="SAM" id="MobiDB-lite"/>
    </source>
</evidence>
<dbReference type="InterPro" id="IPR052374">
    <property type="entry name" value="SERAC1"/>
</dbReference>
<reference evidence="10 11" key="1">
    <citation type="journal article" date="2016" name="Genome Biol. Evol.">
        <title>Divergent and convergent evolution of fungal pathogenicity.</title>
        <authorList>
            <person name="Shang Y."/>
            <person name="Xiao G."/>
            <person name="Zheng P."/>
            <person name="Cen K."/>
            <person name="Zhan S."/>
            <person name="Wang C."/>
        </authorList>
    </citation>
    <scope>NUCLEOTIDE SEQUENCE [LARGE SCALE GENOMIC DNA]</scope>
    <source>
        <strain evidence="10 11">RCEF 2490</strain>
    </source>
</reference>
<dbReference type="Pfam" id="PF05057">
    <property type="entry name" value="DUF676"/>
    <property type="match status" value="1"/>
</dbReference>
<dbReference type="OrthoDB" id="4944114at2759"/>
<evidence type="ECO:0000256" key="4">
    <source>
        <dbReference type="ARBA" id="ARBA00007920"/>
    </source>
</evidence>
<comment type="subcellular location">
    <subcellularLocation>
        <location evidence="2">Endoplasmic reticulum</location>
    </subcellularLocation>
    <subcellularLocation>
        <location evidence="3">Membrane</location>
    </subcellularLocation>
    <subcellularLocation>
        <location evidence="1">Mitochondrion</location>
    </subcellularLocation>
</comment>
<evidence type="ECO:0000256" key="1">
    <source>
        <dbReference type="ARBA" id="ARBA00004173"/>
    </source>
</evidence>
<protein>
    <submittedName>
        <fullName evidence="10">GPI inositol-deacylase PGAP1-like protein</fullName>
    </submittedName>
</protein>
<keyword evidence="7" id="KW-0472">Membrane</keyword>
<feature type="domain" description="DUF676" evidence="9">
    <location>
        <begin position="145"/>
        <end position="200"/>
    </location>
</feature>
<dbReference type="GO" id="GO:0005739">
    <property type="term" value="C:mitochondrion"/>
    <property type="evidence" value="ECO:0007669"/>
    <property type="project" value="UniProtKB-SubCell"/>
</dbReference>
<dbReference type="InterPro" id="IPR007751">
    <property type="entry name" value="DUF676_lipase-like"/>
</dbReference>
<dbReference type="GO" id="GO:0016020">
    <property type="term" value="C:membrane"/>
    <property type="evidence" value="ECO:0007669"/>
    <property type="project" value="UniProtKB-SubCell"/>
</dbReference>
<dbReference type="STRING" id="1081109.A0A168F6F9"/>
<evidence type="ECO:0000313" key="11">
    <source>
        <dbReference type="Proteomes" id="UP000078544"/>
    </source>
</evidence>
<gene>
    <name evidence="10" type="ORF">AAL_02103</name>
</gene>
<name>A0A168F6F9_9HYPO</name>
<dbReference type="InterPro" id="IPR029058">
    <property type="entry name" value="AB_hydrolase_fold"/>
</dbReference>
<dbReference type="AlphaFoldDB" id="A0A168F6F9"/>
<organism evidence="10 11">
    <name type="scientific">Moelleriella libera RCEF 2490</name>
    <dbReference type="NCBI Taxonomy" id="1081109"/>
    <lineage>
        <taxon>Eukaryota</taxon>
        <taxon>Fungi</taxon>
        <taxon>Dikarya</taxon>
        <taxon>Ascomycota</taxon>
        <taxon>Pezizomycotina</taxon>
        <taxon>Sordariomycetes</taxon>
        <taxon>Hypocreomycetidae</taxon>
        <taxon>Hypocreales</taxon>
        <taxon>Clavicipitaceae</taxon>
        <taxon>Moelleriella</taxon>
    </lineage>
</organism>
<evidence type="ECO:0000256" key="3">
    <source>
        <dbReference type="ARBA" id="ARBA00004370"/>
    </source>
</evidence>
<dbReference type="Gene3D" id="3.40.50.1820">
    <property type="entry name" value="alpha/beta hydrolase"/>
    <property type="match status" value="1"/>
</dbReference>
<evidence type="ECO:0000256" key="7">
    <source>
        <dbReference type="ARBA" id="ARBA00023136"/>
    </source>
</evidence>
<dbReference type="SUPFAM" id="SSF53474">
    <property type="entry name" value="alpha/beta-Hydrolases"/>
    <property type="match status" value="1"/>
</dbReference>
<keyword evidence="11" id="KW-1185">Reference proteome</keyword>
<sequence>MWCQVEFARWKHCLTRDKSPRIHQQQTTRESTSPPELRSSPQTNPDSSFPDGIKVLRECRDATSDICFVHGLTGNRDSIWTLDGQSQPWPETLLPLKLSRVRILTYGYDAYIVQKSVASANRLFDHARNLLHDLSANRAEADASSRPIIFVAHSLGGLVCKEAVLLSRDNPEKYLHNIFNCIKGIIFLGTPHKGSWLADWATIPVRTLGIVKSTNKTLLKSLETDDQYLQSVQDRFWSMVREQQKAGRDLEITCFFEELPLLGLGKTVVSRNSATLEGYNAISIHANHSNMVKFSTVDDNGFKRLLGELLRWESQIRLSATSQLTGFEEAQRRKIGT</sequence>
<evidence type="ECO:0000256" key="5">
    <source>
        <dbReference type="ARBA" id="ARBA00022824"/>
    </source>
</evidence>
<evidence type="ECO:0000256" key="6">
    <source>
        <dbReference type="ARBA" id="ARBA00023128"/>
    </source>
</evidence>
<evidence type="ECO:0000256" key="2">
    <source>
        <dbReference type="ARBA" id="ARBA00004240"/>
    </source>
</evidence>
<keyword evidence="5" id="KW-0256">Endoplasmic reticulum</keyword>
<comment type="caution">
    <text evidence="10">The sequence shown here is derived from an EMBL/GenBank/DDBJ whole genome shotgun (WGS) entry which is preliminary data.</text>
</comment>
<dbReference type="EMBL" id="AZGY01000003">
    <property type="protein sequence ID" value="KZZ99531.1"/>
    <property type="molecule type" value="Genomic_DNA"/>
</dbReference>
<evidence type="ECO:0000259" key="9">
    <source>
        <dbReference type="Pfam" id="PF05057"/>
    </source>
</evidence>